<dbReference type="EC" id="3.4.21.-" evidence="7"/>
<feature type="chain" id="PRO_5016245238" description="Prolyl endopeptidase" evidence="8">
    <location>
        <begin position="26"/>
        <end position="762"/>
    </location>
</feature>
<dbReference type="PRINTS" id="PR00862">
    <property type="entry name" value="PROLIGOPTASE"/>
</dbReference>
<dbReference type="Gene3D" id="3.40.50.1820">
    <property type="entry name" value="alpha/beta hydrolase"/>
    <property type="match status" value="1"/>
</dbReference>
<keyword evidence="6 7" id="KW-0720">Serine protease</keyword>
<dbReference type="InterPro" id="IPR002470">
    <property type="entry name" value="Peptidase_S9A"/>
</dbReference>
<evidence type="ECO:0000256" key="2">
    <source>
        <dbReference type="ARBA" id="ARBA00005228"/>
    </source>
</evidence>
<dbReference type="Gene3D" id="2.130.10.120">
    <property type="entry name" value="Prolyl oligopeptidase, N-terminal domain"/>
    <property type="match status" value="1"/>
</dbReference>
<dbReference type="Pfam" id="PF00326">
    <property type="entry name" value="Peptidase_S9"/>
    <property type="match status" value="1"/>
</dbReference>
<evidence type="ECO:0000256" key="8">
    <source>
        <dbReference type="SAM" id="SignalP"/>
    </source>
</evidence>
<evidence type="ECO:0000259" key="10">
    <source>
        <dbReference type="Pfam" id="PF02897"/>
    </source>
</evidence>
<sequence>MVLHLSKTAFTFAAVALALFAPARGASLGKRVQPNAPGWDPHSTPYPSVRRDDVIFQYRSEAAKGNVSVPDPYNWFEKSDASDFIKSQLAFTKTYLNKLEDLDAMRTAIKDVSNYTPLYAPNILGPNGDPTYQYYFKEPGAKYWLSYIAKQKDLDEAAATNYANLPGNLLLDDSLLGGQVSYQQQISPDGTKLLYSAADPVTYANVNVYVRDVSNPLIDKTKKIEAGGYGHYPDVVTGIQGNTEIWSGDSKSFFYTSLDGSIRYHVLGTDAKNDPVVAKPLKANLNGWWAEVSDDSKYLLAFGADSMDNRRVYAASLDQKINGPIKWIPIAPDNDFFWDYAGSVGDSMYFRTTKGGAPNHQISRVTLDFTKAVLTDDLSVFTQEAESVTVIPQRPDAKISYYGSYDNDKILITYYKDDAIEMFAYSLKTGAQLQQLALGFQSTAVSIQAWPSSPDLYVQVTSLNTPSEFFHLKWDSSANKFSSQLAYQQKSPAIDPENYIVERLWAPSKTGNVKIPFYVLHRKGLKPDGSHPAMINFYGSYGYDLTTWFDEQMYAFVRNYDAFYILAAPRGGGELGDEWHKAGQLNNKQNTFDDIIAVAQFAIDQKWTSPGKVILNVQSSGATSSAAIVNQAPEGMIGAYIGTRGMYDLLRSDQSTDKAARAGEYGSPSDPKAFDWLRKYSPLHNIDPRKTYPTVFIYPPNDDGGGVGAEKWHSYKYISELQHDLPNNPNPFLLGNGTDTQEERSATAFALAAHTIGLKRVK</sequence>
<feature type="domain" description="Peptidase S9A N-terminal" evidence="10">
    <location>
        <begin position="62"/>
        <end position="478"/>
    </location>
</feature>
<dbReference type="PANTHER" id="PTHR42881:SF2">
    <property type="entry name" value="PROLYL ENDOPEPTIDASE"/>
    <property type="match status" value="1"/>
</dbReference>
<evidence type="ECO:0000313" key="12">
    <source>
        <dbReference type="Proteomes" id="UP000245771"/>
    </source>
</evidence>
<evidence type="ECO:0000256" key="3">
    <source>
        <dbReference type="ARBA" id="ARBA00011245"/>
    </source>
</evidence>
<dbReference type="EMBL" id="KZ819602">
    <property type="protein sequence ID" value="PWN36824.1"/>
    <property type="molecule type" value="Genomic_DNA"/>
</dbReference>
<keyword evidence="12" id="KW-1185">Reference proteome</keyword>
<dbReference type="PANTHER" id="PTHR42881">
    <property type="entry name" value="PROLYL ENDOPEPTIDASE"/>
    <property type="match status" value="1"/>
</dbReference>
<accession>A0A316VHU9</accession>
<organism evidence="11 12">
    <name type="scientific">Meira miltonrushii</name>
    <dbReference type="NCBI Taxonomy" id="1280837"/>
    <lineage>
        <taxon>Eukaryota</taxon>
        <taxon>Fungi</taxon>
        <taxon>Dikarya</taxon>
        <taxon>Basidiomycota</taxon>
        <taxon>Ustilaginomycotina</taxon>
        <taxon>Exobasidiomycetes</taxon>
        <taxon>Exobasidiales</taxon>
        <taxon>Brachybasidiaceae</taxon>
        <taxon>Meira</taxon>
    </lineage>
</organism>
<dbReference type="InterPro" id="IPR023302">
    <property type="entry name" value="Pept_S9A_N"/>
</dbReference>
<feature type="signal peptide" evidence="8">
    <location>
        <begin position="1"/>
        <end position="25"/>
    </location>
</feature>
<evidence type="ECO:0000256" key="7">
    <source>
        <dbReference type="RuleBase" id="RU368024"/>
    </source>
</evidence>
<evidence type="ECO:0000256" key="4">
    <source>
        <dbReference type="ARBA" id="ARBA00022670"/>
    </source>
</evidence>
<reference evidence="11 12" key="1">
    <citation type="journal article" date="2018" name="Mol. Biol. Evol.">
        <title>Broad Genomic Sampling Reveals a Smut Pathogenic Ancestry of the Fungal Clade Ustilaginomycotina.</title>
        <authorList>
            <person name="Kijpornyongpan T."/>
            <person name="Mondo S.J."/>
            <person name="Barry K."/>
            <person name="Sandor L."/>
            <person name="Lee J."/>
            <person name="Lipzen A."/>
            <person name="Pangilinan J."/>
            <person name="LaButti K."/>
            <person name="Hainaut M."/>
            <person name="Henrissat B."/>
            <person name="Grigoriev I.V."/>
            <person name="Spatafora J.W."/>
            <person name="Aime M.C."/>
        </authorList>
    </citation>
    <scope>NUCLEOTIDE SEQUENCE [LARGE SCALE GENOMIC DNA]</scope>
    <source>
        <strain evidence="11 12">MCA 3882</strain>
    </source>
</reference>
<keyword evidence="8" id="KW-0732">Signal</keyword>
<evidence type="ECO:0000256" key="5">
    <source>
        <dbReference type="ARBA" id="ARBA00022801"/>
    </source>
</evidence>
<protein>
    <recommendedName>
        <fullName evidence="7">Prolyl endopeptidase</fullName>
        <ecNumber evidence="7">3.4.21.-</ecNumber>
    </recommendedName>
</protein>
<dbReference type="InParanoid" id="A0A316VHU9"/>
<comment type="subunit">
    <text evidence="3">Monomer.</text>
</comment>
<dbReference type="RefSeq" id="XP_025357126.1">
    <property type="nucleotide sequence ID" value="XM_025501291.1"/>
</dbReference>
<comment type="catalytic activity">
    <reaction evidence="1">
        <text>Hydrolysis of Pro-|-Xaa &gt;&gt; Ala-|-Xaa in oligopeptides.</text>
        <dbReference type="EC" id="3.4.21.26"/>
    </reaction>
</comment>
<dbReference type="Proteomes" id="UP000245771">
    <property type="component" value="Unassembled WGS sequence"/>
</dbReference>
<dbReference type="GeneID" id="37023072"/>
<dbReference type="GO" id="GO:0005829">
    <property type="term" value="C:cytosol"/>
    <property type="evidence" value="ECO:0007669"/>
    <property type="project" value="TreeGrafter"/>
</dbReference>
<keyword evidence="5 7" id="KW-0378">Hydrolase</keyword>
<dbReference type="SUPFAM" id="SSF53474">
    <property type="entry name" value="alpha/beta-Hydrolases"/>
    <property type="match status" value="1"/>
</dbReference>
<dbReference type="GO" id="GO:0006508">
    <property type="term" value="P:proteolysis"/>
    <property type="evidence" value="ECO:0007669"/>
    <property type="project" value="UniProtKB-KW"/>
</dbReference>
<evidence type="ECO:0000256" key="6">
    <source>
        <dbReference type="ARBA" id="ARBA00022825"/>
    </source>
</evidence>
<dbReference type="GO" id="GO:0070012">
    <property type="term" value="F:oligopeptidase activity"/>
    <property type="evidence" value="ECO:0007669"/>
    <property type="project" value="TreeGrafter"/>
</dbReference>
<evidence type="ECO:0000313" key="11">
    <source>
        <dbReference type="EMBL" id="PWN36824.1"/>
    </source>
</evidence>
<dbReference type="GO" id="GO:0004252">
    <property type="term" value="F:serine-type endopeptidase activity"/>
    <property type="evidence" value="ECO:0007669"/>
    <property type="project" value="UniProtKB-UniRule"/>
</dbReference>
<dbReference type="AlphaFoldDB" id="A0A316VHU9"/>
<dbReference type="SUPFAM" id="SSF50993">
    <property type="entry name" value="Peptidase/esterase 'gauge' domain"/>
    <property type="match status" value="1"/>
</dbReference>
<keyword evidence="4 7" id="KW-0645">Protease</keyword>
<evidence type="ECO:0000259" key="9">
    <source>
        <dbReference type="Pfam" id="PF00326"/>
    </source>
</evidence>
<dbReference type="InterPro" id="IPR029058">
    <property type="entry name" value="AB_hydrolase_fold"/>
</dbReference>
<dbReference type="InterPro" id="IPR051167">
    <property type="entry name" value="Prolyl_oligopep/macrocyclase"/>
</dbReference>
<dbReference type="OrthoDB" id="248387at2759"/>
<evidence type="ECO:0000256" key="1">
    <source>
        <dbReference type="ARBA" id="ARBA00001070"/>
    </source>
</evidence>
<name>A0A316VHU9_9BASI</name>
<gene>
    <name evidence="11" type="ORF">FA14DRAFT_183194</name>
</gene>
<feature type="domain" description="Peptidase S9 prolyl oligopeptidase catalytic" evidence="9">
    <location>
        <begin position="552"/>
        <end position="702"/>
    </location>
</feature>
<proteinExistence type="inferred from homology"/>
<dbReference type="Pfam" id="PF02897">
    <property type="entry name" value="Peptidase_S9_N"/>
    <property type="match status" value="1"/>
</dbReference>
<dbReference type="InterPro" id="IPR001375">
    <property type="entry name" value="Peptidase_S9_cat"/>
</dbReference>
<comment type="similarity">
    <text evidence="2 7">Belongs to the peptidase S9A family.</text>
</comment>